<comment type="caution">
    <text evidence="1">The sequence shown here is derived from an EMBL/GenBank/DDBJ whole genome shotgun (WGS) entry which is preliminary data.</text>
</comment>
<dbReference type="Gene3D" id="1.10.375.10">
    <property type="entry name" value="Human Immunodeficiency Virus Type 1 Capsid Protein"/>
    <property type="match status" value="1"/>
</dbReference>
<evidence type="ECO:0000313" key="1">
    <source>
        <dbReference type="EMBL" id="KAJ7421264.1"/>
    </source>
</evidence>
<gene>
    <name evidence="1" type="ORF">WISP_43630</name>
</gene>
<reference evidence="1" key="1">
    <citation type="submission" date="2019-10" db="EMBL/GenBank/DDBJ databases">
        <authorList>
            <person name="Soares A.E.R."/>
            <person name="Aleixo A."/>
            <person name="Schneider P."/>
            <person name="Miyaki C.Y."/>
            <person name="Schneider M.P."/>
            <person name="Mello C."/>
            <person name="Vasconcelos A.T.R."/>
        </authorList>
    </citation>
    <scope>NUCLEOTIDE SEQUENCE</scope>
    <source>
        <tissue evidence="1">Muscle</tissue>
    </source>
</reference>
<dbReference type="InterPro" id="IPR050195">
    <property type="entry name" value="Primate_lentivir_Gag_pol-like"/>
</dbReference>
<accession>A0ABQ9DG06</accession>
<protein>
    <submittedName>
        <fullName evidence="1">Uncharacterized protein</fullName>
    </submittedName>
</protein>
<evidence type="ECO:0000313" key="2">
    <source>
        <dbReference type="Proteomes" id="UP001145742"/>
    </source>
</evidence>
<keyword evidence="2" id="KW-1185">Reference proteome</keyword>
<proteinExistence type="predicted"/>
<dbReference type="PANTHER" id="PTHR40389">
    <property type="entry name" value="ENDOGENOUS RETROVIRUS GROUP K MEMBER 24 GAG POLYPROTEIN-RELATED"/>
    <property type="match status" value="1"/>
</dbReference>
<sequence>MGGSDYKDPQTQAALHTRVLQQSKSVALAAFSNLPRIGKPSLPYMQIMQKPGQTFIEFVDKVTKALDAAPNITPDMKPVLLKDLVTKNARQKTISEMLEMAGKVNQRSQTQAVAEAFTAIVRPAEKHLATMVQKVVKSRKSLSISLAFVSYLVAMQNHVLWYKNFNPQADENAIEHWSHTSNLLASVFAPVGVDRALRLIRMLNY</sequence>
<dbReference type="Gene3D" id="1.10.1200.30">
    <property type="match status" value="1"/>
</dbReference>
<name>A0ABQ9DG06_9PASS</name>
<dbReference type="PANTHER" id="PTHR40389:SF3">
    <property type="entry name" value="IGE-BINDING PROTEIN"/>
    <property type="match status" value="1"/>
</dbReference>
<dbReference type="EMBL" id="WHWB01033230">
    <property type="protein sequence ID" value="KAJ7421264.1"/>
    <property type="molecule type" value="Genomic_DNA"/>
</dbReference>
<organism evidence="1 2">
    <name type="scientific">Willisornis vidua</name>
    <name type="common">Xingu scale-backed antbird</name>
    <dbReference type="NCBI Taxonomy" id="1566151"/>
    <lineage>
        <taxon>Eukaryota</taxon>
        <taxon>Metazoa</taxon>
        <taxon>Chordata</taxon>
        <taxon>Craniata</taxon>
        <taxon>Vertebrata</taxon>
        <taxon>Euteleostomi</taxon>
        <taxon>Archelosauria</taxon>
        <taxon>Archosauria</taxon>
        <taxon>Dinosauria</taxon>
        <taxon>Saurischia</taxon>
        <taxon>Theropoda</taxon>
        <taxon>Coelurosauria</taxon>
        <taxon>Aves</taxon>
        <taxon>Neognathae</taxon>
        <taxon>Neoaves</taxon>
        <taxon>Telluraves</taxon>
        <taxon>Australaves</taxon>
        <taxon>Passeriformes</taxon>
        <taxon>Thamnophilidae</taxon>
        <taxon>Willisornis</taxon>
    </lineage>
</organism>
<dbReference type="InterPro" id="IPR008919">
    <property type="entry name" value="Retrov_capsid_N"/>
</dbReference>
<dbReference type="SUPFAM" id="SSF47353">
    <property type="entry name" value="Retrovirus capsid dimerization domain-like"/>
    <property type="match status" value="1"/>
</dbReference>
<dbReference type="Proteomes" id="UP001145742">
    <property type="component" value="Unassembled WGS sequence"/>
</dbReference>
<dbReference type="InterPro" id="IPR008916">
    <property type="entry name" value="Retrov_capsid_C"/>
</dbReference>